<dbReference type="Proteomes" id="UP000586827">
    <property type="component" value="Unassembled WGS sequence"/>
</dbReference>
<keyword evidence="2" id="KW-0378">Hydrolase</keyword>
<evidence type="ECO:0000313" key="2">
    <source>
        <dbReference type="EMBL" id="NNH72347.1"/>
    </source>
</evidence>
<dbReference type="SUPFAM" id="SSF52980">
    <property type="entry name" value="Restriction endonuclease-like"/>
    <property type="match status" value="1"/>
</dbReference>
<organism evidence="2 3">
    <name type="scientific">Nocardia uniformis</name>
    <dbReference type="NCBI Taxonomy" id="53432"/>
    <lineage>
        <taxon>Bacteria</taxon>
        <taxon>Bacillati</taxon>
        <taxon>Actinomycetota</taxon>
        <taxon>Actinomycetes</taxon>
        <taxon>Mycobacteriales</taxon>
        <taxon>Nocardiaceae</taxon>
        <taxon>Nocardia</taxon>
    </lineage>
</organism>
<comment type="caution">
    <text evidence="2">The sequence shown here is derived from an EMBL/GenBank/DDBJ whole genome shotgun (WGS) entry which is preliminary data.</text>
</comment>
<proteinExistence type="predicted"/>
<keyword evidence="2" id="KW-0255">Endonuclease</keyword>
<keyword evidence="2" id="KW-0540">Nuclease</keyword>
<evidence type="ECO:0000259" key="1">
    <source>
        <dbReference type="Pfam" id="PF05685"/>
    </source>
</evidence>
<dbReference type="Pfam" id="PF05685">
    <property type="entry name" value="Uma2"/>
    <property type="match status" value="1"/>
</dbReference>
<keyword evidence="3" id="KW-1185">Reference proteome</keyword>
<accession>A0A849C8Y1</accession>
<dbReference type="RefSeq" id="WP_067519058.1">
    <property type="nucleotide sequence ID" value="NZ_JABELX010000007.1"/>
</dbReference>
<dbReference type="CDD" id="cd06260">
    <property type="entry name" value="DUF820-like"/>
    <property type="match status" value="1"/>
</dbReference>
<dbReference type="Gene3D" id="3.90.1570.10">
    <property type="entry name" value="tt1808, chain A"/>
    <property type="match status" value="1"/>
</dbReference>
<sequence>MSTPQDESPRLVAVDEFLAGQPDAFGEIHDGLMITAMAQSPEHDLVVRRLASTVEFAIDPDGPCREVHSDTPMRLADAELSDPHRRLRVRYPDLILRDCTDGPYDIQRVARQTLLVVEITSADTVDTDIGIKRELYAREGIPVYLIVHFDKDWQQITEIEECRLDWSGRRYVTRHTHTDALVLTEPVTLAVTFAELRSRLPRRGY</sequence>
<gene>
    <name evidence="2" type="ORF">HLB23_21210</name>
</gene>
<protein>
    <submittedName>
        <fullName evidence="2">Uma2 family endonuclease</fullName>
    </submittedName>
</protein>
<evidence type="ECO:0000313" key="3">
    <source>
        <dbReference type="Proteomes" id="UP000586827"/>
    </source>
</evidence>
<dbReference type="InterPro" id="IPR011335">
    <property type="entry name" value="Restrct_endonuc-II-like"/>
</dbReference>
<dbReference type="EMBL" id="JABELX010000007">
    <property type="protein sequence ID" value="NNH72347.1"/>
    <property type="molecule type" value="Genomic_DNA"/>
</dbReference>
<dbReference type="GO" id="GO:0004519">
    <property type="term" value="F:endonuclease activity"/>
    <property type="evidence" value="ECO:0007669"/>
    <property type="project" value="UniProtKB-KW"/>
</dbReference>
<name>A0A849C8Y1_9NOCA</name>
<dbReference type="AlphaFoldDB" id="A0A849C8Y1"/>
<dbReference type="InterPro" id="IPR012296">
    <property type="entry name" value="Nuclease_put_TT1808"/>
</dbReference>
<reference evidence="2 3" key="1">
    <citation type="submission" date="2020-05" db="EMBL/GenBank/DDBJ databases">
        <title>MicrobeNet Type strains.</title>
        <authorList>
            <person name="Nicholson A.C."/>
        </authorList>
    </citation>
    <scope>NUCLEOTIDE SEQUENCE [LARGE SCALE GENOMIC DNA]</scope>
    <source>
        <strain evidence="2 3">JCM 3224</strain>
    </source>
</reference>
<dbReference type="PANTHER" id="PTHR35400">
    <property type="entry name" value="SLR1083 PROTEIN"/>
    <property type="match status" value="1"/>
</dbReference>
<dbReference type="PANTHER" id="PTHR35400:SF1">
    <property type="entry name" value="SLR1083 PROTEIN"/>
    <property type="match status" value="1"/>
</dbReference>
<dbReference type="InterPro" id="IPR008538">
    <property type="entry name" value="Uma2"/>
</dbReference>
<feature type="domain" description="Putative restriction endonuclease" evidence="1">
    <location>
        <begin position="23"/>
        <end position="185"/>
    </location>
</feature>